<dbReference type="AlphaFoldDB" id="A0A142VYY5"/>
<proteinExistence type="predicted"/>
<dbReference type="KEGG" id="ster:AOA14_10440"/>
<evidence type="ECO:0000313" key="3">
    <source>
        <dbReference type="Proteomes" id="UP000076234"/>
    </source>
</evidence>
<accession>A0A142VYY5</accession>
<keyword evidence="1" id="KW-0732">Signal</keyword>
<reference evidence="3" key="1">
    <citation type="submission" date="2015-11" db="EMBL/GenBank/DDBJ databases">
        <title>Complete genome sequence of a polyethylene glycol-degrading strain Sphingopyxis terrae strain 203-1 (NBRC 15098).</title>
        <authorList>
            <person name="Yoshiyuki O."/>
            <person name="Shouta N."/>
            <person name="Nagata Y."/>
            <person name="Numata M."/>
            <person name="Tsuchikane K."/>
            <person name="Hosoyama A."/>
            <person name="Yamazoe A."/>
            <person name="Tsuda M."/>
            <person name="Fujita N."/>
            <person name="Kawai F."/>
        </authorList>
    </citation>
    <scope>NUCLEOTIDE SEQUENCE [LARGE SCALE GENOMIC DNA]</scope>
    <source>
        <strain evidence="3">203-1</strain>
    </source>
</reference>
<dbReference type="RefSeq" id="WP_062901752.1">
    <property type="nucleotide sequence ID" value="NZ_CP013342.1"/>
</dbReference>
<sequence length="93" mass="9842">MLRIKLATLGAAALLALSGTAAVAQDATPYCSKTVTDNCMQREGHAVAARHHAARKHQAARKHAAARRHAAAHRKAAHRRMAAKTVPAPAPKK</sequence>
<dbReference type="Proteomes" id="UP000076234">
    <property type="component" value="Chromosome"/>
</dbReference>
<reference evidence="2 3" key="2">
    <citation type="journal article" date="2016" name="Genome Announc.">
        <title>Complete Genome Sequence of Sphingopyxis terrae Strain 203-1 (NBRC 111660), a Polyethylene Glycol Degrader.</title>
        <authorList>
            <person name="Ohtsubo Y."/>
            <person name="Nonoyama S."/>
            <person name="Nagata Y."/>
            <person name="Numata M."/>
            <person name="Tsuchikane K."/>
            <person name="Hosoyama A."/>
            <person name="Yamazoe A."/>
            <person name="Tsuda M."/>
            <person name="Fujita N."/>
            <person name="Kawai F."/>
        </authorList>
    </citation>
    <scope>NUCLEOTIDE SEQUENCE [LARGE SCALE GENOMIC DNA]</scope>
    <source>
        <strain evidence="2 3">203-1</strain>
    </source>
</reference>
<dbReference type="EMBL" id="CP013342">
    <property type="protein sequence ID" value="AMU95023.1"/>
    <property type="molecule type" value="Genomic_DNA"/>
</dbReference>
<feature type="chain" id="PRO_5007502536" evidence="1">
    <location>
        <begin position="25"/>
        <end position="93"/>
    </location>
</feature>
<evidence type="ECO:0000256" key="1">
    <source>
        <dbReference type="SAM" id="SignalP"/>
    </source>
</evidence>
<organism evidence="2 3">
    <name type="scientific">Sphingopyxis terrae subsp. terrae NBRC 15098</name>
    <dbReference type="NCBI Taxonomy" id="1219058"/>
    <lineage>
        <taxon>Bacteria</taxon>
        <taxon>Pseudomonadati</taxon>
        <taxon>Pseudomonadota</taxon>
        <taxon>Alphaproteobacteria</taxon>
        <taxon>Sphingomonadales</taxon>
        <taxon>Sphingomonadaceae</taxon>
        <taxon>Sphingopyxis</taxon>
    </lineage>
</organism>
<name>A0A142VYY5_9SPHN</name>
<gene>
    <name evidence="2" type="ORF">AOA14_10440</name>
</gene>
<feature type="signal peptide" evidence="1">
    <location>
        <begin position="1"/>
        <end position="24"/>
    </location>
</feature>
<evidence type="ECO:0000313" key="2">
    <source>
        <dbReference type="EMBL" id="AMU95023.1"/>
    </source>
</evidence>
<protein>
    <submittedName>
        <fullName evidence="2">Uncharacterized protein</fullName>
    </submittedName>
</protein>